<dbReference type="EMBL" id="JBBYHS010000003">
    <property type="protein sequence ID" value="MEL1252957.1"/>
    <property type="molecule type" value="Genomic_DNA"/>
</dbReference>
<organism evidence="1 2">
    <name type="scientific">Flavobacterium calami</name>
    <dbReference type="NCBI Taxonomy" id="3139144"/>
    <lineage>
        <taxon>Bacteria</taxon>
        <taxon>Pseudomonadati</taxon>
        <taxon>Bacteroidota</taxon>
        <taxon>Flavobacteriia</taxon>
        <taxon>Flavobacteriales</taxon>
        <taxon>Flavobacteriaceae</taxon>
        <taxon>Flavobacterium</taxon>
    </lineage>
</organism>
<name>A0ABU9ILG2_9FLAO</name>
<reference evidence="1 2" key="1">
    <citation type="submission" date="2024-04" db="EMBL/GenBank/DDBJ databases">
        <title>Flavobacterium sp. DGU38 16S ribosomal RNA gene Genome sequencing and assembly.</title>
        <authorList>
            <person name="Park S."/>
        </authorList>
    </citation>
    <scope>NUCLEOTIDE SEQUENCE [LARGE SCALE GENOMIC DNA]</scope>
    <source>
        <strain evidence="1 2">DGU38</strain>
    </source>
</reference>
<keyword evidence="2" id="KW-1185">Reference proteome</keyword>
<protein>
    <submittedName>
        <fullName evidence="1">Uncharacterized protein</fullName>
    </submittedName>
</protein>
<evidence type="ECO:0000313" key="1">
    <source>
        <dbReference type="EMBL" id="MEL1252957.1"/>
    </source>
</evidence>
<proteinExistence type="predicted"/>
<accession>A0ABU9ILG2</accession>
<dbReference type="RefSeq" id="WP_341689790.1">
    <property type="nucleotide sequence ID" value="NZ_JBBYHS010000003.1"/>
</dbReference>
<comment type="caution">
    <text evidence="1">The sequence shown here is derived from an EMBL/GenBank/DDBJ whole genome shotgun (WGS) entry which is preliminary data.</text>
</comment>
<dbReference type="Proteomes" id="UP001485226">
    <property type="component" value="Unassembled WGS sequence"/>
</dbReference>
<gene>
    <name evidence="1" type="ORF">AAEO57_04155</name>
</gene>
<sequence>MIFFRSVHQWGAIEIETKTLKRHEDAFNFPFIEHKQNFILVEDELYAESCKLNGDKIDNIPIDPPWEVQEFQDRIEYDSPVFGHQILKTNYHKF</sequence>
<evidence type="ECO:0000313" key="2">
    <source>
        <dbReference type="Proteomes" id="UP001485226"/>
    </source>
</evidence>